<feature type="transmembrane region" description="Helical" evidence="7">
    <location>
        <begin position="98"/>
        <end position="123"/>
    </location>
</feature>
<feature type="transmembrane region" description="Helical" evidence="7">
    <location>
        <begin position="381"/>
        <end position="401"/>
    </location>
</feature>
<evidence type="ECO:0000313" key="10">
    <source>
        <dbReference type="Proteomes" id="UP000313849"/>
    </source>
</evidence>
<dbReference type="Pfam" id="PF05425">
    <property type="entry name" value="CopD"/>
    <property type="match status" value="1"/>
</dbReference>
<sequence>MRSDAAWEPPRWRTLGAGAVLAAVAALVGIALTGAATPTILADPGAVVRWGLPVVELVVDLACAVTIGALVLAAVVLPRAGDAQASARRRTRVTPDGGAWVLAQRTAAVASVVWTLAVAVQLVLTYASVSGRPIGGPTFGDELGVYLTQIGLGQAGLWALALTALTSLLAVAATGYASAAWAAVLALAALAPVAQTGHAAGATNHTLAVGSLWLHLAGVTVWIGGLAVLVVVAGALGRDLRTVAARYSHLAIWAYALVAVSGVVNAYVRIGSLAGLATPYGAILLLKVACAVLLGVAGWWHRRRTIPRLTSGRTAPFWRLVAAEVVLAGAVMGLAVALSSTSPPVPDTPPTAPSPAEAITGYPPPAEPTVAGWFTLVQPDVLVLTGVVSAAVVIVGWTLRLRRRGDAWPAGRGASMLVGLLLVAWASSGGAAVYGHVLFSGHMVQHMVLVMLAPIFLVLGAPVTLGLRALPSRDDGSRGPRELLLAVVHSKVAAFFGHPIVAAVNVAGSMILFYYSPLFELSLTNHLVHLWMIVHFTLAGYLFVNVLIGIDPGPRRPSYPLRLLLLFATMAFHAFFGLALTEGTQLLAARWFGALGLPWGVDALADQRLGGAFAWGFGEIPSLVLAIALGLAWIRDDERTARRLDRAADRSGDADLAAYNAMLARMAGTSHTERPSSPTEVDR</sequence>
<feature type="transmembrane region" description="Helical" evidence="7">
    <location>
        <begin position="57"/>
        <end position="77"/>
    </location>
</feature>
<dbReference type="PANTHER" id="PTHR34820:SF4">
    <property type="entry name" value="INNER MEMBRANE PROTEIN YEBZ"/>
    <property type="match status" value="1"/>
</dbReference>
<feature type="transmembrane region" description="Helical" evidence="7">
    <location>
        <begin position="143"/>
        <end position="161"/>
    </location>
</feature>
<feature type="transmembrane region" description="Helical" evidence="7">
    <location>
        <begin position="320"/>
        <end position="340"/>
    </location>
</feature>
<feature type="transmembrane region" description="Helical" evidence="7">
    <location>
        <begin position="212"/>
        <end position="236"/>
    </location>
</feature>
<feature type="transmembrane region" description="Helical" evidence="7">
    <location>
        <begin position="560"/>
        <end position="580"/>
    </location>
</feature>
<evidence type="ECO:0000256" key="1">
    <source>
        <dbReference type="ARBA" id="ARBA00004651"/>
    </source>
</evidence>
<gene>
    <name evidence="9" type="ORF">FH969_06305</name>
</gene>
<feature type="transmembrane region" description="Helical" evidence="7">
    <location>
        <begin position="492"/>
        <end position="515"/>
    </location>
</feature>
<keyword evidence="10" id="KW-1185">Reference proteome</keyword>
<keyword evidence="4 7" id="KW-1133">Transmembrane helix</keyword>
<feature type="transmembrane region" description="Helical" evidence="7">
    <location>
        <begin position="447"/>
        <end position="471"/>
    </location>
</feature>
<name>A0A5C5BDT1_9MICO</name>
<evidence type="ECO:0000256" key="5">
    <source>
        <dbReference type="ARBA" id="ARBA00023136"/>
    </source>
</evidence>
<dbReference type="GO" id="GO:0006825">
    <property type="term" value="P:copper ion transport"/>
    <property type="evidence" value="ECO:0007669"/>
    <property type="project" value="InterPro"/>
</dbReference>
<protein>
    <submittedName>
        <fullName evidence="9">Copper resistance protein CopD</fullName>
    </submittedName>
</protein>
<dbReference type="InterPro" id="IPR008457">
    <property type="entry name" value="Cu-R_CopD_dom"/>
</dbReference>
<accession>A0A5C5BDT1</accession>
<dbReference type="OrthoDB" id="5241646at2"/>
<comment type="caution">
    <text evidence="9">The sequence shown here is derived from an EMBL/GenBank/DDBJ whole genome shotgun (WGS) entry which is preliminary data.</text>
</comment>
<dbReference type="InterPro" id="IPR032694">
    <property type="entry name" value="CopC/D"/>
</dbReference>
<feature type="transmembrane region" description="Helical" evidence="7">
    <location>
        <begin position="413"/>
        <end position="435"/>
    </location>
</feature>
<feature type="transmembrane region" description="Helical" evidence="7">
    <location>
        <begin position="612"/>
        <end position="634"/>
    </location>
</feature>
<dbReference type="RefSeq" id="WP_139986513.1">
    <property type="nucleotide sequence ID" value="NZ_VENP01000017.1"/>
</dbReference>
<feature type="transmembrane region" description="Helical" evidence="7">
    <location>
        <begin position="248"/>
        <end position="268"/>
    </location>
</feature>
<dbReference type="InterPro" id="IPR019108">
    <property type="entry name" value="Caa3_assmbl_CtaG-rel"/>
</dbReference>
<keyword evidence="5 7" id="KW-0472">Membrane</keyword>
<feature type="compositionally biased region" description="Pro residues" evidence="6">
    <location>
        <begin position="343"/>
        <end position="353"/>
    </location>
</feature>
<dbReference type="PANTHER" id="PTHR34820">
    <property type="entry name" value="INNER MEMBRANE PROTEIN YEBZ"/>
    <property type="match status" value="1"/>
</dbReference>
<evidence type="ECO:0000256" key="7">
    <source>
        <dbReference type="SAM" id="Phobius"/>
    </source>
</evidence>
<evidence type="ECO:0000256" key="2">
    <source>
        <dbReference type="ARBA" id="ARBA00022475"/>
    </source>
</evidence>
<evidence type="ECO:0000313" key="9">
    <source>
        <dbReference type="EMBL" id="TNU75031.1"/>
    </source>
</evidence>
<proteinExistence type="predicted"/>
<dbReference type="GO" id="GO:0005886">
    <property type="term" value="C:plasma membrane"/>
    <property type="evidence" value="ECO:0007669"/>
    <property type="project" value="UniProtKB-SubCell"/>
</dbReference>
<evidence type="ECO:0000259" key="8">
    <source>
        <dbReference type="Pfam" id="PF05425"/>
    </source>
</evidence>
<dbReference type="AlphaFoldDB" id="A0A5C5BDT1"/>
<evidence type="ECO:0000256" key="3">
    <source>
        <dbReference type="ARBA" id="ARBA00022692"/>
    </source>
</evidence>
<feature type="domain" description="Copper resistance protein D" evidence="8">
    <location>
        <begin position="243"/>
        <end position="338"/>
    </location>
</feature>
<organism evidence="9 10">
    <name type="scientific">Miniimonas arenae</name>
    <dbReference type="NCBI Taxonomy" id="676201"/>
    <lineage>
        <taxon>Bacteria</taxon>
        <taxon>Bacillati</taxon>
        <taxon>Actinomycetota</taxon>
        <taxon>Actinomycetes</taxon>
        <taxon>Micrococcales</taxon>
        <taxon>Beutenbergiaceae</taxon>
        <taxon>Miniimonas</taxon>
    </lineage>
</organism>
<dbReference type="Pfam" id="PF09678">
    <property type="entry name" value="Caa3_CtaG"/>
    <property type="match status" value="1"/>
</dbReference>
<feature type="region of interest" description="Disordered" evidence="6">
    <location>
        <begin position="340"/>
        <end position="360"/>
    </location>
</feature>
<keyword evidence="2" id="KW-1003">Cell membrane</keyword>
<evidence type="ECO:0000256" key="6">
    <source>
        <dbReference type="SAM" id="MobiDB-lite"/>
    </source>
</evidence>
<feature type="transmembrane region" description="Helical" evidence="7">
    <location>
        <begin position="527"/>
        <end position="548"/>
    </location>
</feature>
<feature type="transmembrane region" description="Helical" evidence="7">
    <location>
        <begin position="12"/>
        <end position="37"/>
    </location>
</feature>
<feature type="transmembrane region" description="Helical" evidence="7">
    <location>
        <begin position="280"/>
        <end position="300"/>
    </location>
</feature>
<keyword evidence="3 7" id="KW-0812">Transmembrane</keyword>
<comment type="subcellular location">
    <subcellularLocation>
        <location evidence="1">Cell membrane</location>
        <topology evidence="1">Multi-pass membrane protein</topology>
    </subcellularLocation>
</comment>
<reference evidence="9 10" key="1">
    <citation type="submission" date="2019-06" db="EMBL/GenBank/DDBJ databases">
        <title>Draft genome sequence of Miniimonas arenae KCTC 19750T isolated from sea sand.</title>
        <authorList>
            <person name="Park S.-J."/>
        </authorList>
    </citation>
    <scope>NUCLEOTIDE SEQUENCE [LARGE SCALE GENOMIC DNA]</scope>
    <source>
        <strain evidence="9 10">KCTC 19750</strain>
    </source>
</reference>
<dbReference type="Proteomes" id="UP000313849">
    <property type="component" value="Unassembled WGS sequence"/>
</dbReference>
<feature type="transmembrane region" description="Helical" evidence="7">
    <location>
        <begin position="168"/>
        <end position="192"/>
    </location>
</feature>
<dbReference type="EMBL" id="VENP01000017">
    <property type="protein sequence ID" value="TNU75031.1"/>
    <property type="molecule type" value="Genomic_DNA"/>
</dbReference>
<evidence type="ECO:0000256" key="4">
    <source>
        <dbReference type="ARBA" id="ARBA00022989"/>
    </source>
</evidence>